<organism evidence="2 3">
    <name type="scientific">Saccharopolyspora mangrovi</name>
    <dbReference type="NCBI Taxonomy" id="3082379"/>
    <lineage>
        <taxon>Bacteria</taxon>
        <taxon>Bacillati</taxon>
        <taxon>Actinomycetota</taxon>
        <taxon>Actinomycetes</taxon>
        <taxon>Pseudonocardiales</taxon>
        <taxon>Pseudonocardiaceae</taxon>
        <taxon>Saccharopolyspora</taxon>
    </lineage>
</organism>
<dbReference type="InterPro" id="IPR037219">
    <property type="entry name" value="Peptidase_M41-like"/>
</dbReference>
<dbReference type="EMBL" id="JAWLNX010000006">
    <property type="protein sequence ID" value="MEB3368067.1"/>
    <property type="molecule type" value="Genomic_DNA"/>
</dbReference>
<feature type="compositionally biased region" description="Low complexity" evidence="1">
    <location>
        <begin position="240"/>
        <end position="261"/>
    </location>
</feature>
<dbReference type="RefSeq" id="WP_324265599.1">
    <property type="nucleotide sequence ID" value="NZ_JAWLNX010000006.1"/>
</dbReference>
<dbReference type="Gene3D" id="1.20.58.760">
    <property type="entry name" value="Peptidase M41"/>
    <property type="match status" value="1"/>
</dbReference>
<evidence type="ECO:0000313" key="2">
    <source>
        <dbReference type="EMBL" id="MEB3368067.1"/>
    </source>
</evidence>
<comment type="caution">
    <text evidence="2">The sequence shown here is derived from an EMBL/GenBank/DDBJ whole genome shotgun (WGS) entry which is preliminary data.</text>
</comment>
<reference evidence="2 3" key="1">
    <citation type="submission" date="2023-10" db="EMBL/GenBank/DDBJ databases">
        <title>Saccharopolyspora sp. nov., isolated from mangrove soil.</title>
        <authorList>
            <person name="Lu Y."/>
            <person name="Liu W."/>
        </authorList>
    </citation>
    <scope>NUCLEOTIDE SEQUENCE [LARGE SCALE GENOMIC DNA]</scope>
    <source>
        <strain evidence="2 3">S2-29</strain>
    </source>
</reference>
<evidence type="ECO:0008006" key="4">
    <source>
        <dbReference type="Google" id="ProtNLM"/>
    </source>
</evidence>
<accession>A0ABU6A922</accession>
<evidence type="ECO:0000313" key="3">
    <source>
        <dbReference type="Proteomes" id="UP001327093"/>
    </source>
</evidence>
<keyword evidence="3" id="KW-1185">Reference proteome</keyword>
<dbReference type="Proteomes" id="UP001327093">
    <property type="component" value="Unassembled WGS sequence"/>
</dbReference>
<gene>
    <name evidence="2" type="ORF">R4I43_11690</name>
</gene>
<protein>
    <recommendedName>
        <fullName evidence="4">Peptidase M41 domain-containing protein</fullName>
    </recommendedName>
</protein>
<feature type="region of interest" description="Disordered" evidence="1">
    <location>
        <begin position="227"/>
        <end position="267"/>
    </location>
</feature>
<proteinExistence type="predicted"/>
<evidence type="ECO:0000256" key="1">
    <source>
        <dbReference type="SAM" id="MobiDB-lite"/>
    </source>
</evidence>
<sequence length="352" mass="37078">MVEGPAYMRFADALCSEHQERITRTGFWVPELPLGNGLDVSACQACIARVNKQVAVSGPGLEIRGGMGQWLPSDQAREYAAVHEAGHAVVGVTLGMKPLQASLSGEGGQVDWDTESLGRLDSAVDRHNYAALMVAGAVASKQWLAHQGLDTPANRLDAAQSGFSDLLTLQTALGEFADVPKLIAVASPAVDQLLADSWPQVMAIAKQLQDRTHLSGEELNALMDAPPRERNEAQSAGQQAPTKAAATSKSTRSTKTAPTTSIGGTGMSLIDQARTTLAGTQERGNYILGALRQAQLDLETNATEVAGVSTEAQTPMEIAGIYRQALEQIDQVMGLVSQAATSTEAYAVSLQG</sequence>
<name>A0ABU6A922_9PSEU</name>
<dbReference type="SUPFAM" id="SSF140990">
    <property type="entry name" value="FtsH protease domain-like"/>
    <property type="match status" value="1"/>
</dbReference>